<reference evidence="9 10" key="1">
    <citation type="submission" date="2024-11" db="EMBL/GenBank/DDBJ databases">
        <title>Chromosome-level genome assembly of the freshwater bivalve Anodonta woodiana.</title>
        <authorList>
            <person name="Chen X."/>
        </authorList>
    </citation>
    <scope>NUCLEOTIDE SEQUENCE [LARGE SCALE GENOMIC DNA]</scope>
    <source>
        <strain evidence="9">MN2024</strain>
        <tissue evidence="9">Gills</tissue>
    </source>
</reference>
<dbReference type="SUPFAM" id="SSF52058">
    <property type="entry name" value="L domain-like"/>
    <property type="match status" value="1"/>
</dbReference>
<evidence type="ECO:0000256" key="6">
    <source>
        <dbReference type="ARBA" id="ARBA00023136"/>
    </source>
</evidence>
<keyword evidence="10" id="KW-1185">Reference proteome</keyword>
<evidence type="ECO:0000313" key="10">
    <source>
        <dbReference type="Proteomes" id="UP001634394"/>
    </source>
</evidence>
<comment type="similarity">
    <text evidence="2">Belongs to the Toll-like receptor family.</text>
</comment>
<dbReference type="PANTHER" id="PTHR24365:SF541">
    <property type="entry name" value="PROTEIN TOLL-RELATED"/>
    <property type="match status" value="1"/>
</dbReference>
<accession>A0ABD3XQ16</accession>
<dbReference type="SUPFAM" id="SSF52200">
    <property type="entry name" value="Toll/Interleukin receptor TIR domain"/>
    <property type="match status" value="1"/>
</dbReference>
<keyword evidence="5 7" id="KW-1133">Transmembrane helix</keyword>
<evidence type="ECO:0000256" key="7">
    <source>
        <dbReference type="SAM" id="Phobius"/>
    </source>
</evidence>
<name>A0ABD3XQ16_SINWO</name>
<feature type="transmembrane region" description="Helical" evidence="7">
    <location>
        <begin position="588"/>
        <end position="613"/>
    </location>
</feature>
<dbReference type="InterPro" id="IPR000157">
    <property type="entry name" value="TIR_dom"/>
</dbReference>
<gene>
    <name evidence="9" type="ORF">ACJMK2_000694</name>
</gene>
<keyword evidence="4" id="KW-0732">Signal</keyword>
<evidence type="ECO:0000256" key="2">
    <source>
        <dbReference type="ARBA" id="ARBA00009634"/>
    </source>
</evidence>
<dbReference type="PANTHER" id="PTHR24365">
    <property type="entry name" value="TOLL-LIKE RECEPTOR"/>
    <property type="match status" value="1"/>
</dbReference>
<protein>
    <recommendedName>
        <fullName evidence="8">TIR domain-containing protein</fullName>
    </recommendedName>
</protein>
<evidence type="ECO:0000256" key="4">
    <source>
        <dbReference type="ARBA" id="ARBA00022729"/>
    </source>
</evidence>
<comment type="caution">
    <text evidence="9">The sequence shown here is derived from an EMBL/GenBank/DDBJ whole genome shotgun (WGS) entry which is preliminary data.</text>
</comment>
<dbReference type="GO" id="GO:0016020">
    <property type="term" value="C:membrane"/>
    <property type="evidence" value="ECO:0007669"/>
    <property type="project" value="UniProtKB-SubCell"/>
</dbReference>
<evidence type="ECO:0000256" key="1">
    <source>
        <dbReference type="ARBA" id="ARBA00004167"/>
    </source>
</evidence>
<dbReference type="InterPro" id="IPR001611">
    <property type="entry name" value="Leu-rich_rpt"/>
</dbReference>
<dbReference type="InterPro" id="IPR035897">
    <property type="entry name" value="Toll_tir_struct_dom_sf"/>
</dbReference>
<evidence type="ECO:0000256" key="3">
    <source>
        <dbReference type="ARBA" id="ARBA00022692"/>
    </source>
</evidence>
<dbReference type="PROSITE" id="PS50104">
    <property type="entry name" value="TIR"/>
    <property type="match status" value="1"/>
</dbReference>
<sequence>MIMAFVLKRVHINSTSNAIHRPAKILRLILYLSILLTVVLICEAKSTCTVNGINYICSNIVTRSDFPLELPSNVRKVTLMGTRELNDAFPNGLYNHITWANVSELSILKFTNIDIIEKSFLNGLEELKVISISYCTHLQIIDQDIFNYTPNIEELHFDGNTRLNLSRVEAALIDKLSNLRYLSLIGIQALERHLVLGDNFVKALHAKNLSCLDISGNNVIIVENAVVNDVLPNLKYLNVSYSQILAPSGLDNMAKSFFKTIELLDLTGVQYLFFEYTTQEERIIKGAENSHAMYFLMREMVNKHAKVIYNIRLRFETCDIKFPKMFDLSKNSLIHLNITFIGDCRLRELETMNLESNNMEYISPNFLSIFPSLKILDLSNNLLMKMEYVEEFSDMFIQNKDLEIVFLRNNRLTFVPSNLFLTNSKLSIIDMSENELAYLNLNLHRAENLTLINLRRNRLKTLSSSMMEQFESLLWKQNTESNHRTHVTNGLLKQFQDRSLIGKRYRYGFNASEDIQCEKSHFIIPLYVTTDILENRFVCDCDTLVFMEWILFTNIDIINKTEMSCKYGNTEVFLNIELFQTVETNCQLASSIGIGVASAIAIIISILTLAITIRQRCKSKRLNQDLEHLKQEILQENTHFEFLIFLSYCSRDAQIVYENILPSLNRYLHETFYTERDIVCTGENYFVPGMRIIEEIHRCIDKCLVVVPVITPEFLQSDWSQEECVAAVDRHRQVVILMKKHTDTSRAIVTIQNLIGQYTRGTWSDNEGVFVIRPSWNIICEGIVRAAIEAFRHYRIRNLIEPAEDNPLVEEIV</sequence>
<keyword evidence="6 7" id="KW-0472">Membrane</keyword>
<organism evidence="9 10">
    <name type="scientific">Sinanodonta woodiana</name>
    <name type="common">Chinese pond mussel</name>
    <name type="synonym">Anodonta woodiana</name>
    <dbReference type="NCBI Taxonomy" id="1069815"/>
    <lineage>
        <taxon>Eukaryota</taxon>
        <taxon>Metazoa</taxon>
        <taxon>Spiralia</taxon>
        <taxon>Lophotrochozoa</taxon>
        <taxon>Mollusca</taxon>
        <taxon>Bivalvia</taxon>
        <taxon>Autobranchia</taxon>
        <taxon>Heteroconchia</taxon>
        <taxon>Palaeoheterodonta</taxon>
        <taxon>Unionida</taxon>
        <taxon>Unionoidea</taxon>
        <taxon>Unionidae</taxon>
        <taxon>Unioninae</taxon>
        <taxon>Sinanodonta</taxon>
    </lineage>
</organism>
<proteinExistence type="inferred from homology"/>
<dbReference type="SUPFAM" id="SSF52047">
    <property type="entry name" value="RNI-like"/>
    <property type="match status" value="1"/>
</dbReference>
<dbReference type="Gene3D" id="3.80.10.10">
    <property type="entry name" value="Ribonuclease Inhibitor"/>
    <property type="match status" value="3"/>
</dbReference>
<dbReference type="InterPro" id="IPR032675">
    <property type="entry name" value="LRR_dom_sf"/>
</dbReference>
<evidence type="ECO:0000259" key="8">
    <source>
        <dbReference type="PROSITE" id="PS50104"/>
    </source>
</evidence>
<dbReference type="AlphaFoldDB" id="A0ABD3XQ16"/>
<dbReference type="PROSITE" id="PS51450">
    <property type="entry name" value="LRR"/>
    <property type="match status" value="1"/>
</dbReference>
<keyword evidence="3 7" id="KW-0812">Transmembrane</keyword>
<evidence type="ECO:0000313" key="9">
    <source>
        <dbReference type="EMBL" id="KAL3888324.1"/>
    </source>
</evidence>
<dbReference type="EMBL" id="JBJQND010000001">
    <property type="protein sequence ID" value="KAL3888324.1"/>
    <property type="molecule type" value="Genomic_DNA"/>
</dbReference>
<feature type="domain" description="TIR" evidence="8">
    <location>
        <begin position="640"/>
        <end position="791"/>
    </location>
</feature>
<comment type="subcellular location">
    <subcellularLocation>
        <location evidence="1">Membrane</location>
        <topology evidence="1">Single-pass membrane protein</topology>
    </subcellularLocation>
</comment>
<dbReference type="Proteomes" id="UP001634394">
    <property type="component" value="Unassembled WGS sequence"/>
</dbReference>
<evidence type="ECO:0000256" key="5">
    <source>
        <dbReference type="ARBA" id="ARBA00022989"/>
    </source>
</evidence>
<dbReference type="Pfam" id="PF13676">
    <property type="entry name" value="TIR_2"/>
    <property type="match status" value="1"/>
</dbReference>
<dbReference type="Gene3D" id="3.40.50.10140">
    <property type="entry name" value="Toll/interleukin-1 receptor homology (TIR) domain"/>
    <property type="match status" value="1"/>
</dbReference>